<evidence type="ECO:0000313" key="3">
    <source>
        <dbReference type="Proteomes" id="UP000327013"/>
    </source>
</evidence>
<accession>A0A5N6REZ0</accession>
<feature type="compositionally biased region" description="Basic and acidic residues" evidence="1">
    <location>
        <begin position="80"/>
        <end position="134"/>
    </location>
</feature>
<gene>
    <name evidence="2" type="ORF">FH972_016135</name>
</gene>
<keyword evidence="3" id="KW-1185">Reference proteome</keyword>
<dbReference type="EMBL" id="CM017326">
    <property type="protein sequence ID" value="KAE8077583.1"/>
    <property type="molecule type" value="Genomic_DNA"/>
</dbReference>
<protein>
    <submittedName>
        <fullName evidence="2">Uncharacterized protein</fullName>
    </submittedName>
</protein>
<proteinExistence type="predicted"/>
<dbReference type="AlphaFoldDB" id="A0A5N6REZ0"/>
<dbReference type="Proteomes" id="UP000327013">
    <property type="component" value="Chromosome 6"/>
</dbReference>
<evidence type="ECO:0000256" key="1">
    <source>
        <dbReference type="SAM" id="MobiDB-lite"/>
    </source>
</evidence>
<organism evidence="2 3">
    <name type="scientific">Carpinus fangiana</name>
    <dbReference type="NCBI Taxonomy" id="176857"/>
    <lineage>
        <taxon>Eukaryota</taxon>
        <taxon>Viridiplantae</taxon>
        <taxon>Streptophyta</taxon>
        <taxon>Embryophyta</taxon>
        <taxon>Tracheophyta</taxon>
        <taxon>Spermatophyta</taxon>
        <taxon>Magnoliopsida</taxon>
        <taxon>eudicotyledons</taxon>
        <taxon>Gunneridae</taxon>
        <taxon>Pentapetalae</taxon>
        <taxon>rosids</taxon>
        <taxon>fabids</taxon>
        <taxon>Fagales</taxon>
        <taxon>Betulaceae</taxon>
        <taxon>Carpinus</taxon>
    </lineage>
</organism>
<dbReference type="OrthoDB" id="1933276at2759"/>
<reference evidence="2 3" key="1">
    <citation type="submission" date="2019-06" db="EMBL/GenBank/DDBJ databases">
        <title>A chromosomal-level reference genome of Carpinus fangiana (Coryloideae, Betulaceae).</title>
        <authorList>
            <person name="Yang X."/>
            <person name="Wang Z."/>
            <person name="Zhang L."/>
            <person name="Hao G."/>
            <person name="Liu J."/>
            <person name="Yang Y."/>
        </authorList>
    </citation>
    <scope>NUCLEOTIDE SEQUENCE [LARGE SCALE GENOMIC DNA]</scope>
    <source>
        <strain evidence="2">Cfa_2016G</strain>
        <tissue evidence="2">Leaf</tissue>
    </source>
</reference>
<name>A0A5N6REZ0_9ROSI</name>
<sequence>MGGCAGKPMDSEIQQEPLPAEGSAPDKKVAAAEGETVAQDSSNGGEIQTTTANTVVDPPASAGVSDIEHKPADSAEAGEELAKKTEDKVDAPTVNESKDKVEAGNEIQEPAKEGQVEAKADKPDAAPSSEDKSEALLANA</sequence>
<evidence type="ECO:0000313" key="2">
    <source>
        <dbReference type="EMBL" id="KAE8077583.1"/>
    </source>
</evidence>
<feature type="compositionally biased region" description="Polar residues" evidence="1">
    <location>
        <begin position="38"/>
        <end position="54"/>
    </location>
</feature>
<feature type="region of interest" description="Disordered" evidence="1">
    <location>
        <begin position="1"/>
        <end position="140"/>
    </location>
</feature>